<keyword evidence="8 9" id="KW-0378">Hydrolase</keyword>
<evidence type="ECO:0000256" key="11">
    <source>
        <dbReference type="SAM" id="MobiDB-lite"/>
    </source>
</evidence>
<evidence type="ECO:0000256" key="10">
    <source>
        <dbReference type="RuleBase" id="RU003653"/>
    </source>
</evidence>
<dbReference type="SUPFAM" id="SSF46785">
    <property type="entry name" value="Winged helix' DNA-binding domain"/>
    <property type="match status" value="1"/>
</dbReference>
<dbReference type="CDD" id="cd01088">
    <property type="entry name" value="MetAP2"/>
    <property type="match status" value="1"/>
</dbReference>
<keyword evidence="4 9" id="KW-0031">Aminopeptidase</keyword>
<evidence type="ECO:0000256" key="8">
    <source>
        <dbReference type="ARBA" id="ARBA00022801"/>
    </source>
</evidence>
<keyword evidence="6 9" id="KW-0645">Protease</keyword>
<comment type="caution">
    <text evidence="13">The sequence shown here is derived from an EMBL/GenBank/DDBJ whole genome shotgun (WGS) entry which is preliminary data.</text>
</comment>
<feature type="binding site" evidence="9">
    <location>
        <position position="361"/>
    </location>
    <ligand>
        <name>a divalent metal cation</name>
        <dbReference type="ChEBI" id="CHEBI:60240"/>
        <label>2</label>
        <note>catalytic</note>
    </ligand>
</feature>
<feature type="binding site" evidence="9">
    <location>
        <position position="238"/>
    </location>
    <ligand>
        <name>substrate</name>
    </ligand>
</feature>
<feature type="binding site" evidence="9">
    <location>
        <position position="258"/>
    </location>
    <ligand>
        <name>a divalent metal cation</name>
        <dbReference type="ChEBI" id="CHEBI:60240"/>
        <label>1</label>
    </ligand>
</feature>
<dbReference type="InterPro" id="IPR001714">
    <property type="entry name" value="Pept_M24_MAP"/>
</dbReference>
<evidence type="ECO:0000256" key="2">
    <source>
        <dbReference type="ARBA" id="ARBA00001936"/>
    </source>
</evidence>
<evidence type="ECO:0000256" key="4">
    <source>
        <dbReference type="ARBA" id="ARBA00022438"/>
    </source>
</evidence>
<comment type="cofactor">
    <cofactor evidence="2">
        <name>Mn(2+)</name>
        <dbReference type="ChEBI" id="CHEBI:29035"/>
    </cofactor>
</comment>
<feature type="compositionally biased region" description="Acidic residues" evidence="11">
    <location>
        <begin position="62"/>
        <end position="71"/>
    </location>
</feature>
<organism evidence="13 14">
    <name type="scientific">Ambispora gerdemannii</name>
    <dbReference type="NCBI Taxonomy" id="144530"/>
    <lineage>
        <taxon>Eukaryota</taxon>
        <taxon>Fungi</taxon>
        <taxon>Fungi incertae sedis</taxon>
        <taxon>Mucoromycota</taxon>
        <taxon>Glomeromycotina</taxon>
        <taxon>Glomeromycetes</taxon>
        <taxon>Archaeosporales</taxon>
        <taxon>Ambisporaceae</taxon>
        <taxon>Ambispora</taxon>
    </lineage>
</organism>
<accession>A0A9N9FDQ3</accession>
<dbReference type="InterPro" id="IPR036388">
    <property type="entry name" value="WH-like_DNA-bd_sf"/>
</dbReference>
<keyword evidence="7 9" id="KW-0479">Metal-binding</keyword>
<keyword evidence="14" id="KW-1185">Reference proteome</keyword>
<feature type="binding site" evidence="9">
    <location>
        <position position="346"/>
    </location>
    <ligand>
        <name>substrate</name>
    </ligand>
</feature>
<feature type="binding site" evidence="9">
    <location>
        <position position="338"/>
    </location>
    <ligand>
        <name>a divalent metal cation</name>
        <dbReference type="ChEBI" id="CHEBI:60240"/>
        <label>2</label>
        <note>catalytic</note>
    </ligand>
</feature>
<dbReference type="PANTHER" id="PTHR45777:SF2">
    <property type="entry name" value="METHIONINE AMINOPEPTIDASE 2"/>
    <property type="match status" value="1"/>
</dbReference>
<feature type="binding site" evidence="9">
    <location>
        <position position="456"/>
    </location>
    <ligand>
        <name>a divalent metal cation</name>
        <dbReference type="ChEBI" id="CHEBI:60240"/>
        <label>1</label>
    </ligand>
</feature>
<feature type="binding site" evidence="9">
    <location>
        <position position="269"/>
    </location>
    <ligand>
        <name>a divalent metal cation</name>
        <dbReference type="ChEBI" id="CHEBI:60240"/>
        <label>2</label>
        <note>catalytic</note>
    </ligand>
</feature>
<dbReference type="SUPFAM" id="SSF55920">
    <property type="entry name" value="Creatinase/aminopeptidase"/>
    <property type="match status" value="1"/>
</dbReference>
<evidence type="ECO:0000256" key="9">
    <source>
        <dbReference type="HAMAP-Rule" id="MF_03175"/>
    </source>
</evidence>
<dbReference type="PRINTS" id="PR00599">
    <property type="entry name" value="MAPEPTIDASE"/>
</dbReference>
<evidence type="ECO:0000256" key="1">
    <source>
        <dbReference type="ARBA" id="ARBA00000294"/>
    </source>
</evidence>
<comment type="catalytic activity">
    <reaction evidence="1 9 10">
        <text>Release of N-terminal amino acids, preferentially methionine, from peptides and arylamides.</text>
        <dbReference type="EC" id="3.4.11.18"/>
    </reaction>
</comment>
<protein>
    <recommendedName>
        <fullName evidence="9">Methionine aminopeptidase 2</fullName>
        <shortName evidence="9">MAP 2</shortName>
        <shortName evidence="9">MetAP 2</shortName>
        <ecNumber evidence="9">3.4.11.18</ecNumber>
    </recommendedName>
    <alternativeName>
        <fullName evidence="9">Peptidase M</fullName>
    </alternativeName>
</protein>
<dbReference type="HAMAP" id="MF_03175">
    <property type="entry name" value="MetAP_2_euk"/>
    <property type="match status" value="1"/>
</dbReference>
<evidence type="ECO:0000256" key="5">
    <source>
        <dbReference type="ARBA" id="ARBA00022490"/>
    </source>
</evidence>
<comment type="cofactor">
    <cofactor evidence="3">
        <name>Fe(2+)</name>
        <dbReference type="ChEBI" id="CHEBI:29033"/>
    </cofactor>
</comment>
<feature type="binding site" evidence="9">
    <location>
        <position position="269"/>
    </location>
    <ligand>
        <name>a divalent metal cation</name>
        <dbReference type="ChEBI" id="CHEBI:60240"/>
        <label>1</label>
    </ligand>
</feature>
<dbReference type="EMBL" id="CAJVPL010000749">
    <property type="protein sequence ID" value="CAG8526502.1"/>
    <property type="molecule type" value="Genomic_DNA"/>
</dbReference>
<evidence type="ECO:0000313" key="13">
    <source>
        <dbReference type="EMBL" id="CAG8526502.1"/>
    </source>
</evidence>
<dbReference type="GO" id="GO:0005737">
    <property type="term" value="C:cytoplasm"/>
    <property type="evidence" value="ECO:0007669"/>
    <property type="project" value="UniProtKB-SubCell"/>
</dbReference>
<comment type="similarity">
    <text evidence="9">Belongs to the peptidase M24A family. Methionine aminopeptidase eukaryotic type 2 subfamily.</text>
</comment>
<comment type="function">
    <text evidence="9 10">Cotranslationally removes the N-terminal methionine from nascent proteins. The N-terminal methionine is often cleaved when the second residue in the primary sequence is small and uncharged (Met-Ala-, Cys, Gly, Pro, Ser, Thr, or Val).</text>
</comment>
<proteinExistence type="inferred from homology"/>
<dbReference type="NCBIfam" id="TIGR00501">
    <property type="entry name" value="met_pdase_II"/>
    <property type="match status" value="1"/>
</dbReference>
<evidence type="ECO:0000313" key="14">
    <source>
        <dbReference type="Proteomes" id="UP000789831"/>
    </source>
</evidence>
<dbReference type="PROSITE" id="PS01202">
    <property type="entry name" value="MAP_2"/>
    <property type="match status" value="1"/>
</dbReference>
<dbReference type="InterPro" id="IPR036390">
    <property type="entry name" value="WH_DNA-bd_sf"/>
</dbReference>
<dbReference type="EC" id="3.4.11.18" evidence="9"/>
<feature type="compositionally biased region" description="Polar residues" evidence="11">
    <location>
        <begin position="43"/>
        <end position="57"/>
    </location>
</feature>
<dbReference type="Pfam" id="PF00557">
    <property type="entry name" value="Peptidase_M24"/>
    <property type="match status" value="1"/>
</dbReference>
<evidence type="ECO:0000256" key="6">
    <source>
        <dbReference type="ARBA" id="ARBA00022670"/>
    </source>
</evidence>
<comment type="subcellular location">
    <subcellularLocation>
        <location evidence="9">Cytoplasm</location>
    </subcellularLocation>
</comment>
<name>A0A9N9FDQ3_9GLOM</name>
<comment type="cofactor">
    <cofactor evidence="9">
        <name>Co(2+)</name>
        <dbReference type="ChEBI" id="CHEBI:48828"/>
    </cofactor>
    <cofactor evidence="9">
        <name>Zn(2+)</name>
        <dbReference type="ChEBI" id="CHEBI:29105"/>
    </cofactor>
    <cofactor evidence="9">
        <name>Mn(2+)</name>
        <dbReference type="ChEBI" id="CHEBI:29035"/>
    </cofactor>
    <cofactor evidence="9">
        <name>Fe(2+)</name>
        <dbReference type="ChEBI" id="CHEBI:29033"/>
    </cofactor>
    <text evidence="9">Binds 2 divalent metal cations per subunit. Has a high-affinity and a low affinity metal-binding site. The true nature of the physiological cofactor is under debate. The enzyme is active with cobalt, zinc, manganese or divalent iron ions. Most likely, methionine aminopeptidases function as mononuclear Fe(2+)-metalloproteases under physiological conditions, and the catalytically relevant metal-binding site has been assigned to the histidine-containing high-affinity site.</text>
</comment>
<evidence type="ECO:0000259" key="12">
    <source>
        <dbReference type="Pfam" id="PF00557"/>
    </source>
</evidence>
<feature type="region of interest" description="Disordered" evidence="11">
    <location>
        <begin position="16"/>
        <end position="92"/>
    </location>
</feature>
<feature type="domain" description="Peptidase M24" evidence="12">
    <location>
        <begin position="134"/>
        <end position="358"/>
    </location>
</feature>
<dbReference type="InterPro" id="IPR018349">
    <property type="entry name" value="Pept_M24A_MAP2_BS"/>
</dbReference>
<dbReference type="Proteomes" id="UP000789831">
    <property type="component" value="Unassembled WGS sequence"/>
</dbReference>
<dbReference type="InterPro" id="IPR000994">
    <property type="entry name" value="Pept_M24"/>
</dbReference>
<dbReference type="OrthoDB" id="7848262at2759"/>
<dbReference type="PANTHER" id="PTHR45777">
    <property type="entry name" value="METHIONINE AMINOPEPTIDASE 2"/>
    <property type="match status" value="1"/>
</dbReference>
<evidence type="ECO:0000256" key="7">
    <source>
        <dbReference type="ARBA" id="ARBA00022723"/>
    </source>
</evidence>
<dbReference type="GO" id="GO:0046872">
    <property type="term" value="F:metal ion binding"/>
    <property type="evidence" value="ECO:0007669"/>
    <property type="project" value="UniProtKB-UniRule"/>
</dbReference>
<dbReference type="GO" id="GO:0004239">
    <property type="term" value="F:initiator methionyl aminopeptidase activity"/>
    <property type="evidence" value="ECO:0007669"/>
    <property type="project" value="UniProtKB-UniRule"/>
</dbReference>
<gene>
    <name evidence="13" type="ORF">AGERDE_LOCUS5502</name>
</gene>
<dbReference type="Gene3D" id="3.90.230.10">
    <property type="entry name" value="Creatinase/methionine aminopeptidase superfamily"/>
    <property type="match status" value="1"/>
</dbReference>
<dbReference type="InterPro" id="IPR002468">
    <property type="entry name" value="Pept_M24A_MAP2"/>
</dbReference>
<sequence length="475" mass="53461">MIVEKETVVVKDIVKEHDDLTKSNTSETATEENEAVTEVNTEQNPLTENEQQANEENVTADIENDEDEEAENQSNEATAPTPIALQQTEPPSIPVSKFFPNKIYPEGEICEYKNEVTNEEKRHLDRMHFDDYNEIRRAAEVHRQVRKYAQKVVKPGMTMIEICETIENGTRNLIEENGLLAVCYTLWSAEYIYLYSMVDNNFYANEIILLVTHRQLFQHNLIGVGFPTGVSLNHCAAHYTPNSGDKTVLQYDDICKIDFGTHINGRIVDCAFTLAFNPVYDPLKAAVKDATNTGIREAGIDVRLCDIGAAIQEVMESYEVEINKKTYPVKSIRNLNGHSILPYQIHGGKSVPIEGEYFAIETFGSTGKGFVHEDGECSHYAKKHDVGHVPLRVAKAKSLLNTINKAFGTLPFCRRYLDRIGETKYTLALKNLVDAGIVEAYPPLVDIKGSYTAQYEHTIVLRPTCKEVVSRGDDF</sequence>
<reference evidence="13" key="1">
    <citation type="submission" date="2021-06" db="EMBL/GenBank/DDBJ databases">
        <authorList>
            <person name="Kallberg Y."/>
            <person name="Tangrot J."/>
            <person name="Rosling A."/>
        </authorList>
    </citation>
    <scope>NUCLEOTIDE SEQUENCE</scope>
    <source>
        <strain evidence="13">MT106</strain>
    </source>
</reference>
<dbReference type="GO" id="GO:0006508">
    <property type="term" value="P:proteolysis"/>
    <property type="evidence" value="ECO:0007669"/>
    <property type="project" value="UniProtKB-KW"/>
</dbReference>
<dbReference type="Gene3D" id="1.10.10.10">
    <property type="entry name" value="Winged helix-like DNA-binding domain superfamily/Winged helix DNA-binding domain"/>
    <property type="match status" value="1"/>
</dbReference>
<dbReference type="AlphaFoldDB" id="A0A9N9FDQ3"/>
<dbReference type="GO" id="GO:0070006">
    <property type="term" value="F:metalloaminopeptidase activity"/>
    <property type="evidence" value="ECO:0007669"/>
    <property type="project" value="UniProtKB-UniRule"/>
</dbReference>
<dbReference type="InterPro" id="IPR050247">
    <property type="entry name" value="Met_Aminopeptidase_Type2"/>
</dbReference>
<evidence type="ECO:0000256" key="3">
    <source>
        <dbReference type="ARBA" id="ARBA00001954"/>
    </source>
</evidence>
<keyword evidence="5 9" id="KW-0963">Cytoplasm</keyword>
<dbReference type="InterPro" id="IPR036005">
    <property type="entry name" value="Creatinase/aminopeptidase-like"/>
</dbReference>
<feature type="binding site" evidence="9">
    <location>
        <position position="456"/>
    </location>
    <ligand>
        <name>a divalent metal cation</name>
        <dbReference type="ChEBI" id="CHEBI:60240"/>
        <label>2</label>
        <note>catalytic</note>
    </ligand>
</feature>